<reference evidence="2" key="1">
    <citation type="submission" date="2021-05" db="EMBL/GenBank/DDBJ databases">
        <title>A free-living protist that lacks canonical eukaryotic 1 DNA replication and segregation systems.</title>
        <authorList>
            <person name="Salas-Leiva D.E."/>
            <person name="Tromer E.C."/>
            <person name="Curtis B.A."/>
            <person name="Jerlstrom-Hultqvist J."/>
            <person name="Kolisko M."/>
            <person name="Yi Z."/>
            <person name="Salas-Leiva J.S."/>
            <person name="Gallot-Lavallee L."/>
            <person name="Kops G.J.P.L."/>
            <person name="Archibald J.M."/>
            <person name="Simpson A.G.B."/>
            <person name="Roger A.J."/>
        </authorList>
    </citation>
    <scope>NUCLEOTIDE SEQUENCE</scope>
    <source>
        <strain evidence="2">BICM</strain>
    </source>
</reference>
<gene>
    <name evidence="2" type="ORF">J8273_4858</name>
</gene>
<evidence type="ECO:0000256" key="1">
    <source>
        <dbReference type="SAM" id="MobiDB-lite"/>
    </source>
</evidence>
<evidence type="ECO:0000313" key="3">
    <source>
        <dbReference type="Proteomes" id="UP000717585"/>
    </source>
</evidence>
<dbReference type="AlphaFoldDB" id="A0A8J6B3V0"/>
<name>A0A8J6B3V0_9EUKA</name>
<keyword evidence="3" id="KW-1185">Reference proteome</keyword>
<dbReference type="EMBL" id="JAHDYR010000021">
    <property type="protein sequence ID" value="KAG9393739.1"/>
    <property type="molecule type" value="Genomic_DNA"/>
</dbReference>
<protein>
    <submittedName>
        <fullName evidence="2">SERF family protein</fullName>
    </submittedName>
</protein>
<comment type="caution">
    <text evidence="2">The sequence shown here is derived from an EMBL/GenBank/DDBJ whole genome shotgun (WGS) entry which is preliminary data.</text>
</comment>
<organism evidence="2 3">
    <name type="scientific">Carpediemonas membranifera</name>
    <dbReference type="NCBI Taxonomy" id="201153"/>
    <lineage>
        <taxon>Eukaryota</taxon>
        <taxon>Metamonada</taxon>
        <taxon>Carpediemonas-like organisms</taxon>
        <taxon>Carpediemonas</taxon>
    </lineage>
</organism>
<feature type="region of interest" description="Disordered" evidence="1">
    <location>
        <begin position="1"/>
        <end position="31"/>
    </location>
</feature>
<feature type="compositionally biased region" description="Low complexity" evidence="1">
    <location>
        <begin position="124"/>
        <end position="133"/>
    </location>
</feature>
<feature type="region of interest" description="Disordered" evidence="1">
    <location>
        <begin position="110"/>
        <end position="166"/>
    </location>
</feature>
<dbReference type="Proteomes" id="UP000717585">
    <property type="component" value="Unassembled WGS sequence"/>
</dbReference>
<proteinExistence type="predicted"/>
<sequence length="166" mass="18142">MCSLETFSQRSQEEVMDSSLKDMAPSQRDSRDEFIAKRAKMLADEVCSVLEKKTAETARTLCTASFIDFLSMRDPSKMELDKFLKRISSHVDAGSQRAKLTKAVTQAMLRQPAAVPRHHRHSSSKSSDLSHGSVTPSEPSSPVGIVVHGGAAHLHPKVSPSPVKNS</sequence>
<feature type="compositionally biased region" description="Polar residues" evidence="1">
    <location>
        <begin position="1"/>
        <end position="10"/>
    </location>
</feature>
<evidence type="ECO:0000313" key="2">
    <source>
        <dbReference type="EMBL" id="KAG9393739.1"/>
    </source>
</evidence>
<accession>A0A8J6B3V0</accession>